<keyword evidence="2" id="KW-1185">Reference proteome</keyword>
<organism evidence="1 2">
    <name type="scientific">Dickeya phage RC-2014</name>
    <dbReference type="NCBI Taxonomy" id="1477406"/>
    <lineage>
        <taxon>Viruses</taxon>
        <taxon>Duplodnaviria</taxon>
        <taxon>Heunggongvirae</taxon>
        <taxon>Uroviricota</taxon>
        <taxon>Caudoviricetes</taxon>
        <taxon>Pantevenvirales</taxon>
        <taxon>Ackermannviridae</taxon>
        <taxon>Aglimvirinae</taxon>
        <taxon>Limestonevirus</taxon>
        <taxon>Limestonevirus RC2014</taxon>
    </lineage>
</organism>
<accession>A0A075E189</accession>
<evidence type="ECO:0000313" key="2">
    <source>
        <dbReference type="Proteomes" id="UP000028741"/>
    </source>
</evidence>
<dbReference type="EMBL" id="KJ716335">
    <property type="protein sequence ID" value="AHZ60182.1"/>
    <property type="molecule type" value="Genomic_DNA"/>
</dbReference>
<name>A0A075E189_9CAUD</name>
<sequence>MSTVNEFRAAMSRGGGVQRQHRWRVTVNFPSFVAGSDTIRDVSLLAVTTNTPTGQLGEILVPWGGRELPFPGDRRFEALPITFINVVENGPYNAFEVWQQYINGSNNNRASANADDYFRDVIMELLDANDNVTKTWTLQGTWPQNLGQLELDMSAMDSYTQFTVDLRYFQAISDRSL</sequence>
<dbReference type="RefSeq" id="YP_009102949.1">
    <property type="nucleotide sequence ID" value="NC_025452.1"/>
</dbReference>
<dbReference type="GeneID" id="22113288"/>
<protein>
    <submittedName>
        <fullName evidence="1">Tail tube protein</fullName>
    </submittedName>
</protein>
<evidence type="ECO:0000313" key="1">
    <source>
        <dbReference type="EMBL" id="AHZ60182.1"/>
    </source>
</evidence>
<gene>
    <name evidence="1" type="ORF">DA66_0109</name>
</gene>
<reference evidence="1 2" key="1">
    <citation type="journal article" date="2014" name="Arch. Virol.">
        <title>Complete genome sequence of a broad-host-range lytic Dickeya spp. bacteriophage ?D5.</title>
        <authorList>
            <person name="Czajkowski R."/>
            <person name="Ozymko Z."/>
            <person name="Zwirowski S."/>
            <person name="Lojkowska E."/>
        </authorList>
    </citation>
    <scope>NUCLEOTIDE SEQUENCE [LARGE SCALE GENOMIC DNA]</scope>
</reference>
<dbReference type="Proteomes" id="UP000028741">
    <property type="component" value="Segment"/>
</dbReference>
<dbReference type="KEGG" id="vg:22113288"/>
<proteinExistence type="predicted"/>